<dbReference type="EMBL" id="CP045226">
    <property type="protein sequence ID" value="QFS46438.1"/>
    <property type="molecule type" value="Genomic_DNA"/>
</dbReference>
<name>A0A5P8W146_9NOSO</name>
<organism evidence="1 2">
    <name type="scientific">Nostoc sphaeroides CCNUC1</name>
    <dbReference type="NCBI Taxonomy" id="2653204"/>
    <lineage>
        <taxon>Bacteria</taxon>
        <taxon>Bacillati</taxon>
        <taxon>Cyanobacteriota</taxon>
        <taxon>Cyanophyceae</taxon>
        <taxon>Nostocales</taxon>
        <taxon>Nostocaceae</taxon>
        <taxon>Nostoc</taxon>
    </lineage>
</organism>
<evidence type="ECO:0000313" key="1">
    <source>
        <dbReference type="EMBL" id="QFS46438.1"/>
    </source>
</evidence>
<protein>
    <submittedName>
        <fullName evidence="1">Uncharacterized protein</fullName>
    </submittedName>
</protein>
<sequence length="51" mass="6155">MCWQYNELNCLQLAKQIFLKTPDGEKLFTFYSARILITQVNITPKIAWWIY</sequence>
<dbReference type="Proteomes" id="UP000326678">
    <property type="component" value="Chromosome Gxm1"/>
</dbReference>
<dbReference type="AlphaFoldDB" id="A0A5P8W146"/>
<reference evidence="1 2" key="1">
    <citation type="submission" date="2019-10" db="EMBL/GenBank/DDBJ databases">
        <title>Genomic and transcriptomic insights into the perfect genentic adaptation of a filamentous nitrogen-fixing cyanobacterium to rice fields.</title>
        <authorList>
            <person name="Chen Z."/>
        </authorList>
    </citation>
    <scope>NUCLEOTIDE SEQUENCE [LARGE SCALE GENOMIC DNA]</scope>
    <source>
        <strain evidence="1">CCNUC1</strain>
    </source>
</reference>
<dbReference type="KEGG" id="nsh:GXM_03919"/>
<evidence type="ECO:0000313" key="2">
    <source>
        <dbReference type="Proteomes" id="UP000326678"/>
    </source>
</evidence>
<accession>A0A5P8W146</accession>
<keyword evidence="2" id="KW-1185">Reference proteome</keyword>
<proteinExistence type="predicted"/>
<gene>
    <name evidence="1" type="ORF">GXM_03919</name>
</gene>